<evidence type="ECO:0000313" key="6">
    <source>
        <dbReference type="EMBL" id="VVA26550.1"/>
    </source>
</evidence>
<dbReference type="FunFam" id="3.50.50.60:FF:000403">
    <property type="entry name" value="Flavin-containing monooxygenase"/>
    <property type="match status" value="1"/>
</dbReference>
<evidence type="ECO:0000313" key="7">
    <source>
        <dbReference type="Proteomes" id="UP000327085"/>
    </source>
</evidence>
<dbReference type="GO" id="GO:0050661">
    <property type="term" value="F:NADP binding"/>
    <property type="evidence" value="ECO:0007669"/>
    <property type="project" value="InterPro"/>
</dbReference>
<dbReference type="EMBL" id="CABIKO010000109">
    <property type="protein sequence ID" value="VVA26550.1"/>
    <property type="molecule type" value="Genomic_DNA"/>
</dbReference>
<dbReference type="PROSITE" id="PS51257">
    <property type="entry name" value="PROKAR_LIPOPROTEIN"/>
    <property type="match status" value="1"/>
</dbReference>
<comment type="similarity">
    <text evidence="1 5">Belongs to the FMO family.</text>
</comment>
<evidence type="ECO:0000256" key="2">
    <source>
        <dbReference type="ARBA" id="ARBA00022630"/>
    </source>
</evidence>
<evidence type="ECO:0000256" key="4">
    <source>
        <dbReference type="ARBA" id="ARBA00023002"/>
    </source>
</evidence>
<comment type="cofactor">
    <cofactor evidence="5">
        <name>FAD</name>
        <dbReference type="ChEBI" id="CHEBI:57692"/>
    </cofactor>
</comment>
<dbReference type="OMA" id="NYADMDY"/>
<name>A0A5E4FGV0_PRUDU</name>
<keyword evidence="2 5" id="KW-0285">Flavoprotein</keyword>
<dbReference type="InterPro" id="IPR050346">
    <property type="entry name" value="FMO-like"/>
</dbReference>
<dbReference type="AlphaFoldDB" id="A0A5E4FGV0"/>
<accession>A0A5E4FGV0</accession>
<dbReference type="InParanoid" id="A0A5E4FGV0"/>
<dbReference type="EC" id="1.-.-.-" evidence="5"/>
<organism evidence="6 7">
    <name type="scientific">Prunus dulcis</name>
    <name type="common">Almond</name>
    <name type="synonym">Amygdalus dulcis</name>
    <dbReference type="NCBI Taxonomy" id="3755"/>
    <lineage>
        <taxon>Eukaryota</taxon>
        <taxon>Viridiplantae</taxon>
        <taxon>Streptophyta</taxon>
        <taxon>Embryophyta</taxon>
        <taxon>Tracheophyta</taxon>
        <taxon>Spermatophyta</taxon>
        <taxon>Magnoliopsida</taxon>
        <taxon>eudicotyledons</taxon>
        <taxon>Gunneridae</taxon>
        <taxon>Pentapetalae</taxon>
        <taxon>rosids</taxon>
        <taxon>fabids</taxon>
        <taxon>Rosales</taxon>
        <taxon>Rosaceae</taxon>
        <taxon>Amygdaloideae</taxon>
        <taxon>Amygdaleae</taxon>
        <taxon>Prunus</taxon>
    </lineage>
</organism>
<dbReference type="Proteomes" id="UP000327085">
    <property type="component" value="Chromosome 8"/>
</dbReference>
<dbReference type="GO" id="GO:0004499">
    <property type="term" value="F:N,N-dimethylaniline monooxygenase activity"/>
    <property type="evidence" value="ECO:0007669"/>
    <property type="project" value="InterPro"/>
</dbReference>
<gene>
    <name evidence="6" type="ORF">ALMOND_2B020292</name>
</gene>
<proteinExistence type="inferred from homology"/>
<keyword evidence="3 5" id="KW-0274">FAD</keyword>
<dbReference type="InterPro" id="IPR020946">
    <property type="entry name" value="Flavin_mOase-like"/>
</dbReference>
<evidence type="ECO:0000256" key="5">
    <source>
        <dbReference type="RuleBase" id="RU361177"/>
    </source>
</evidence>
<dbReference type="Gene3D" id="3.50.50.60">
    <property type="entry name" value="FAD/NAD(P)-binding domain"/>
    <property type="match status" value="1"/>
</dbReference>
<keyword evidence="4 5" id="KW-0560">Oxidoreductase</keyword>
<dbReference type="PANTHER" id="PTHR23023">
    <property type="entry name" value="DIMETHYLANILINE MONOOXYGENASE"/>
    <property type="match status" value="1"/>
</dbReference>
<dbReference type="InterPro" id="IPR036188">
    <property type="entry name" value="FAD/NAD-bd_sf"/>
</dbReference>
<evidence type="ECO:0000256" key="1">
    <source>
        <dbReference type="ARBA" id="ARBA00009183"/>
    </source>
</evidence>
<dbReference type="Gramene" id="VVA26550">
    <property type="protein sequence ID" value="VVA26550"/>
    <property type="gene ID" value="Prudul26B020292"/>
</dbReference>
<dbReference type="SUPFAM" id="SSF51905">
    <property type="entry name" value="FAD/NAD(P)-binding domain"/>
    <property type="match status" value="1"/>
</dbReference>
<sequence>MGKQVAIIGAGISGLLACKYTLSKGFQPIVFEASSSIGGVWTKTVETTRIQSPKDYYQFSDFPWPSSVTEGFPTQNQVLDYVKSYAQHFELLKHIKFNTKVCGIEYEGPSSEDEMQAWSLWGGNGEPFSSEGKWKVVAEDKHSISTEIHLVDFVILCLGRFSDVPNIPDFHPNKGPEAFHGEVIHSMNYADMDYVSAANLVKGKQVTVVGFQKFAMDIAMECSNANGVELPCTVIYKTEHWNLPDYLPWGLPLAYLYFSRFSELLVHKPGTFKLPSIKEMEKDVEKWDKYAKQYASVQYYRRSCIGALHLWYNDQLCKDMGWNHKRKKGVFAELFEPYGPMDYVTS</sequence>
<protein>
    <recommendedName>
        <fullName evidence="5">Flavin-containing monooxygenase</fullName>
        <ecNumber evidence="5">1.-.-.-</ecNumber>
    </recommendedName>
</protein>
<keyword evidence="5" id="KW-0503">Monooxygenase</keyword>
<dbReference type="Pfam" id="PF00743">
    <property type="entry name" value="FMO-like"/>
    <property type="match status" value="1"/>
</dbReference>
<reference evidence="7" key="1">
    <citation type="journal article" date="2020" name="Plant J.">
        <title>Transposons played a major role in the diversification between the closely related almond and peach genomes: results from the almond genome sequence.</title>
        <authorList>
            <person name="Alioto T."/>
            <person name="Alexiou K.G."/>
            <person name="Bardil A."/>
            <person name="Barteri F."/>
            <person name="Castanera R."/>
            <person name="Cruz F."/>
            <person name="Dhingra A."/>
            <person name="Duval H."/>
            <person name="Fernandez I Marti A."/>
            <person name="Frias L."/>
            <person name="Galan B."/>
            <person name="Garcia J.L."/>
            <person name="Howad W."/>
            <person name="Gomez-Garrido J."/>
            <person name="Gut M."/>
            <person name="Julca I."/>
            <person name="Morata J."/>
            <person name="Puigdomenech P."/>
            <person name="Ribeca P."/>
            <person name="Rubio Cabetas M.J."/>
            <person name="Vlasova A."/>
            <person name="Wirthensohn M."/>
            <person name="Garcia-Mas J."/>
            <person name="Gabaldon T."/>
            <person name="Casacuberta J.M."/>
            <person name="Arus P."/>
        </authorList>
    </citation>
    <scope>NUCLEOTIDE SEQUENCE [LARGE SCALE GENOMIC DNA]</scope>
    <source>
        <strain evidence="7">cv. Texas</strain>
    </source>
</reference>
<dbReference type="GO" id="GO:0050660">
    <property type="term" value="F:flavin adenine dinucleotide binding"/>
    <property type="evidence" value="ECO:0007669"/>
    <property type="project" value="InterPro"/>
</dbReference>
<evidence type="ECO:0000256" key="3">
    <source>
        <dbReference type="ARBA" id="ARBA00022827"/>
    </source>
</evidence>